<proteinExistence type="predicted"/>
<accession>A0A3S0IT10</accession>
<feature type="transmembrane region" description="Helical" evidence="6">
    <location>
        <begin position="40"/>
        <end position="58"/>
    </location>
</feature>
<evidence type="ECO:0000259" key="7">
    <source>
        <dbReference type="Pfam" id="PF01292"/>
    </source>
</evidence>
<evidence type="ECO:0000256" key="4">
    <source>
        <dbReference type="ARBA" id="ARBA00022989"/>
    </source>
</evidence>
<dbReference type="InterPro" id="IPR016174">
    <property type="entry name" value="Di-haem_cyt_TM"/>
</dbReference>
<feature type="transmembrane region" description="Helical" evidence="6">
    <location>
        <begin position="96"/>
        <end position="117"/>
    </location>
</feature>
<comment type="subcellular location">
    <subcellularLocation>
        <location evidence="1">Cell membrane</location>
        <topology evidence="1">Multi-pass membrane protein</topology>
    </subcellularLocation>
</comment>
<dbReference type="GO" id="GO:0022904">
    <property type="term" value="P:respiratory electron transport chain"/>
    <property type="evidence" value="ECO:0007669"/>
    <property type="project" value="InterPro"/>
</dbReference>
<keyword evidence="3 6" id="KW-0812">Transmembrane</keyword>
<dbReference type="PANTHER" id="PTHR30485:SF2">
    <property type="entry name" value="BLL0597 PROTEIN"/>
    <property type="match status" value="1"/>
</dbReference>
<evidence type="ECO:0000256" key="5">
    <source>
        <dbReference type="ARBA" id="ARBA00023136"/>
    </source>
</evidence>
<evidence type="ECO:0000256" key="1">
    <source>
        <dbReference type="ARBA" id="ARBA00004651"/>
    </source>
</evidence>
<dbReference type="OrthoDB" id="196472at2"/>
<dbReference type="InterPro" id="IPR051542">
    <property type="entry name" value="Hydrogenase_cytochrome"/>
</dbReference>
<sequence length="222" mass="24758">MQTKIKVWDLPVRIFHWGMIALLGGLWWTADAGEMEWHQVLAYCLMVFIIFRLVWGVVGSDTARFSQFIKHPKTVIGYVKHTKQEGVSASIGHNPLGGYMVLALIALVTLQLSTGLFSTDEIFTEGPLYSFVSSEIGASMSWLHKKIFYVMLGFAAVHLLAVIFHGVKGDKLVRPMLSGYKQVSGEPNVELTFKPLFMALVLLLAVGGVVTNYLIWPIIDML</sequence>
<feature type="transmembrane region" description="Helical" evidence="6">
    <location>
        <begin position="147"/>
        <end position="167"/>
    </location>
</feature>
<dbReference type="EMBL" id="RXNU01000004">
    <property type="protein sequence ID" value="RTR39060.1"/>
    <property type="molecule type" value="Genomic_DNA"/>
</dbReference>
<dbReference type="Proteomes" id="UP000267448">
    <property type="component" value="Unassembled WGS sequence"/>
</dbReference>
<name>A0A3S0IT10_9GAMM</name>
<dbReference type="GO" id="GO:0005886">
    <property type="term" value="C:plasma membrane"/>
    <property type="evidence" value="ECO:0007669"/>
    <property type="project" value="UniProtKB-SubCell"/>
</dbReference>
<keyword evidence="4 6" id="KW-1133">Transmembrane helix</keyword>
<dbReference type="Gene3D" id="1.20.950.20">
    <property type="entry name" value="Transmembrane di-heme cytochromes, Chain C"/>
    <property type="match status" value="1"/>
</dbReference>
<keyword evidence="9" id="KW-1185">Reference proteome</keyword>
<organism evidence="8 9">
    <name type="scientific">Shewanella canadensis</name>
    <dbReference type="NCBI Taxonomy" id="271096"/>
    <lineage>
        <taxon>Bacteria</taxon>
        <taxon>Pseudomonadati</taxon>
        <taxon>Pseudomonadota</taxon>
        <taxon>Gammaproteobacteria</taxon>
        <taxon>Alteromonadales</taxon>
        <taxon>Shewanellaceae</taxon>
        <taxon>Shewanella</taxon>
    </lineage>
</organism>
<dbReference type="SUPFAM" id="SSF81342">
    <property type="entry name" value="Transmembrane di-heme cytochromes"/>
    <property type="match status" value="1"/>
</dbReference>
<evidence type="ECO:0000313" key="8">
    <source>
        <dbReference type="EMBL" id="RTR39060.1"/>
    </source>
</evidence>
<dbReference type="AlphaFoldDB" id="A0A3S0IT10"/>
<feature type="domain" description="Cytochrome b561 bacterial/Ni-hydrogenase" evidence="7">
    <location>
        <begin position="7"/>
        <end position="179"/>
    </location>
</feature>
<dbReference type="Pfam" id="PF01292">
    <property type="entry name" value="Ni_hydr_CYTB"/>
    <property type="match status" value="1"/>
</dbReference>
<gene>
    <name evidence="8" type="ORF">EKG38_09010</name>
</gene>
<feature type="transmembrane region" description="Helical" evidence="6">
    <location>
        <begin position="12"/>
        <end position="28"/>
    </location>
</feature>
<dbReference type="GO" id="GO:0009055">
    <property type="term" value="F:electron transfer activity"/>
    <property type="evidence" value="ECO:0007669"/>
    <property type="project" value="InterPro"/>
</dbReference>
<keyword evidence="5 6" id="KW-0472">Membrane</keyword>
<feature type="transmembrane region" description="Helical" evidence="6">
    <location>
        <begin position="196"/>
        <end position="219"/>
    </location>
</feature>
<reference evidence="8 9" key="1">
    <citation type="submission" date="2018-12" db="EMBL/GenBank/DDBJ databases">
        <authorList>
            <person name="Yu L."/>
        </authorList>
    </citation>
    <scope>NUCLEOTIDE SEQUENCE [LARGE SCALE GENOMIC DNA]</scope>
    <source>
        <strain evidence="8 9">HAW-EB2</strain>
    </source>
</reference>
<dbReference type="PANTHER" id="PTHR30485">
    <property type="entry name" value="NI/FE-HYDROGENASE 1 B-TYPE CYTOCHROME SUBUNIT"/>
    <property type="match status" value="1"/>
</dbReference>
<evidence type="ECO:0000256" key="2">
    <source>
        <dbReference type="ARBA" id="ARBA00022475"/>
    </source>
</evidence>
<evidence type="ECO:0000256" key="3">
    <source>
        <dbReference type="ARBA" id="ARBA00022692"/>
    </source>
</evidence>
<keyword evidence="2" id="KW-1003">Cell membrane</keyword>
<dbReference type="RefSeq" id="WP_126519935.1">
    <property type="nucleotide sequence ID" value="NZ_RXNU01000004.1"/>
</dbReference>
<comment type="caution">
    <text evidence="8">The sequence shown here is derived from an EMBL/GenBank/DDBJ whole genome shotgun (WGS) entry which is preliminary data.</text>
</comment>
<dbReference type="InterPro" id="IPR011577">
    <property type="entry name" value="Cyt_b561_bac/Ni-Hgenase"/>
</dbReference>
<evidence type="ECO:0000256" key="6">
    <source>
        <dbReference type="SAM" id="Phobius"/>
    </source>
</evidence>
<evidence type="ECO:0000313" key="9">
    <source>
        <dbReference type="Proteomes" id="UP000267448"/>
    </source>
</evidence>
<dbReference type="GO" id="GO:0020037">
    <property type="term" value="F:heme binding"/>
    <property type="evidence" value="ECO:0007669"/>
    <property type="project" value="TreeGrafter"/>
</dbReference>
<protein>
    <submittedName>
        <fullName evidence="8">Cytochrome B</fullName>
    </submittedName>
</protein>